<gene>
    <name evidence="7" type="ORF">C477_02644</name>
</gene>
<name>M0CL86_9EURY</name>
<sequence length="359" mass="37580">MSFVIGRGDDLAEGPAGRLGRYRALDGSEGADLFLDLDGPHATLVVGKRGYGKSFTMGVIAEELARSRGVAPVIVDPMGVFDTLAADAEGDPVPAEVVASPAVEATSLDPKSWCALLDLSPESGAGSLVWQAATESTTIAAMRDRVEATDAPDADKRTAINHLNLAASWGVFDPDGLSAADLGGPEVTIVDVSGLEARAMNAVCRGVGEALYRARVRGTIDRLPWLLLDEAHTFFEGVAEPALRTILTRGRAPGVSLVTATQRPGAVPPVGISQSDVLVSHRLTSEADLEALESAQPTYMNGSLDDRMPTEPGEVVVIDDATETVHAAQVRWRDTPHGGDSPRASDYSDSDTTPTAGTD</sequence>
<dbReference type="GO" id="GO:0043138">
    <property type="term" value="F:3'-5' DNA helicase activity"/>
    <property type="evidence" value="ECO:0007669"/>
    <property type="project" value="UniProtKB-EC"/>
</dbReference>
<dbReference type="InterPro" id="IPR002789">
    <property type="entry name" value="HerA_central"/>
</dbReference>
<dbReference type="PANTHER" id="PTHR42957:SF1">
    <property type="entry name" value="HELICASE MJ1565-RELATED"/>
    <property type="match status" value="1"/>
</dbReference>
<evidence type="ECO:0000259" key="6">
    <source>
        <dbReference type="SMART" id="SM00382"/>
    </source>
</evidence>
<dbReference type="PANTHER" id="PTHR42957">
    <property type="entry name" value="HELICASE MJ1565-RELATED"/>
    <property type="match status" value="1"/>
</dbReference>
<dbReference type="OrthoDB" id="107033at2157"/>
<evidence type="ECO:0000313" key="7">
    <source>
        <dbReference type="EMBL" id="ELZ23408.1"/>
    </source>
</evidence>
<dbReference type="SUPFAM" id="SSF52540">
    <property type="entry name" value="P-loop containing nucleoside triphosphate hydrolases"/>
    <property type="match status" value="1"/>
</dbReference>
<keyword evidence="8" id="KW-1185">Reference proteome</keyword>
<dbReference type="PATRIC" id="fig|1227488.3.peg.525"/>
<evidence type="ECO:0000256" key="4">
    <source>
        <dbReference type="ARBA" id="ARBA00048988"/>
    </source>
</evidence>
<evidence type="ECO:0000256" key="3">
    <source>
        <dbReference type="ARBA" id="ARBA00048954"/>
    </source>
</evidence>
<protein>
    <submittedName>
        <fullName evidence="7">ATPase-like protein</fullName>
    </submittedName>
</protein>
<evidence type="ECO:0000256" key="2">
    <source>
        <dbReference type="ARBA" id="ARBA00034617"/>
    </source>
</evidence>
<accession>M0CL86</accession>
<reference evidence="7 8" key="1">
    <citation type="journal article" date="2014" name="PLoS Genet.">
        <title>Phylogenetically driven sequencing of extremely halophilic archaea reveals strategies for static and dynamic osmo-response.</title>
        <authorList>
            <person name="Becker E.A."/>
            <person name="Seitzer P.M."/>
            <person name="Tritt A."/>
            <person name="Larsen D."/>
            <person name="Krusor M."/>
            <person name="Yao A.I."/>
            <person name="Wu D."/>
            <person name="Madern D."/>
            <person name="Eisen J.A."/>
            <person name="Darling A.E."/>
            <person name="Facciotti M.T."/>
        </authorList>
    </citation>
    <scope>NUCLEOTIDE SEQUENCE [LARGE SCALE GENOMIC DNA]</scope>
    <source>
        <strain evidence="7 8">JCM 13891</strain>
    </source>
</reference>
<organism evidence="7 8">
    <name type="scientific">Haloterrigena salina JCM 13891</name>
    <dbReference type="NCBI Taxonomy" id="1227488"/>
    <lineage>
        <taxon>Archaea</taxon>
        <taxon>Methanobacteriati</taxon>
        <taxon>Methanobacteriota</taxon>
        <taxon>Stenosarchaea group</taxon>
        <taxon>Halobacteria</taxon>
        <taxon>Halobacteriales</taxon>
        <taxon>Natrialbaceae</taxon>
        <taxon>Haloterrigena</taxon>
    </lineage>
</organism>
<comment type="catalytic activity">
    <reaction evidence="3">
        <text>ATP + H2O = ADP + phosphate + H(+)</text>
        <dbReference type="Rhea" id="RHEA:13065"/>
        <dbReference type="ChEBI" id="CHEBI:15377"/>
        <dbReference type="ChEBI" id="CHEBI:15378"/>
        <dbReference type="ChEBI" id="CHEBI:30616"/>
        <dbReference type="ChEBI" id="CHEBI:43474"/>
        <dbReference type="ChEBI" id="CHEBI:456216"/>
        <dbReference type="EC" id="5.6.2.3"/>
    </reaction>
</comment>
<dbReference type="AlphaFoldDB" id="M0CL86"/>
<proteinExistence type="inferred from homology"/>
<dbReference type="SMART" id="SM00382">
    <property type="entry name" value="AAA"/>
    <property type="match status" value="1"/>
</dbReference>
<dbReference type="STRING" id="1227488.C477_02644"/>
<dbReference type="Gene3D" id="3.40.50.300">
    <property type="entry name" value="P-loop containing nucleotide triphosphate hydrolases"/>
    <property type="match status" value="2"/>
</dbReference>
<dbReference type="RefSeq" id="WP_008892870.1">
    <property type="nucleotide sequence ID" value="NZ_AOIS01000011.1"/>
</dbReference>
<evidence type="ECO:0000256" key="1">
    <source>
        <dbReference type="ARBA" id="ARBA00007816"/>
    </source>
</evidence>
<evidence type="ECO:0000256" key="5">
    <source>
        <dbReference type="SAM" id="MobiDB-lite"/>
    </source>
</evidence>
<feature type="compositionally biased region" description="Polar residues" evidence="5">
    <location>
        <begin position="350"/>
        <end position="359"/>
    </location>
</feature>
<comment type="caution">
    <text evidence="7">The sequence shown here is derived from an EMBL/GenBank/DDBJ whole genome shotgun (WGS) entry which is preliminary data.</text>
</comment>
<dbReference type="InterPro" id="IPR003593">
    <property type="entry name" value="AAA+_ATPase"/>
</dbReference>
<feature type="region of interest" description="Disordered" evidence="5">
    <location>
        <begin position="329"/>
        <end position="359"/>
    </location>
</feature>
<comment type="catalytic activity">
    <reaction evidence="4">
        <text>ATP + H2O = ADP + phosphate + H(+)</text>
        <dbReference type="Rhea" id="RHEA:13065"/>
        <dbReference type="ChEBI" id="CHEBI:15377"/>
        <dbReference type="ChEBI" id="CHEBI:15378"/>
        <dbReference type="ChEBI" id="CHEBI:30616"/>
        <dbReference type="ChEBI" id="CHEBI:43474"/>
        <dbReference type="ChEBI" id="CHEBI:456216"/>
        <dbReference type="EC" id="5.6.2.4"/>
    </reaction>
</comment>
<dbReference type="Pfam" id="PF01935">
    <property type="entry name" value="DUF87"/>
    <property type="match status" value="1"/>
</dbReference>
<comment type="catalytic activity">
    <reaction evidence="2">
        <text>Couples ATP hydrolysis with the unwinding of duplex DNA by translocating in the 3'-5' direction.</text>
        <dbReference type="EC" id="5.6.2.4"/>
    </reaction>
</comment>
<evidence type="ECO:0000313" key="8">
    <source>
        <dbReference type="Proteomes" id="UP000011657"/>
    </source>
</evidence>
<comment type="similarity">
    <text evidence="1">Belongs to the HerA family.</text>
</comment>
<dbReference type="GO" id="GO:0043139">
    <property type="term" value="F:5'-3' DNA helicase activity"/>
    <property type="evidence" value="ECO:0007669"/>
    <property type="project" value="UniProtKB-EC"/>
</dbReference>
<dbReference type="InterPro" id="IPR027417">
    <property type="entry name" value="P-loop_NTPase"/>
</dbReference>
<dbReference type="Proteomes" id="UP000011657">
    <property type="component" value="Unassembled WGS sequence"/>
</dbReference>
<dbReference type="InterPro" id="IPR008571">
    <property type="entry name" value="HerA-like"/>
</dbReference>
<dbReference type="EMBL" id="AOIS01000011">
    <property type="protein sequence ID" value="ELZ23408.1"/>
    <property type="molecule type" value="Genomic_DNA"/>
</dbReference>
<dbReference type="eggNOG" id="arCOG00280">
    <property type="taxonomic scope" value="Archaea"/>
</dbReference>
<feature type="domain" description="AAA+ ATPase" evidence="6">
    <location>
        <begin position="39"/>
        <end position="293"/>
    </location>
</feature>